<gene>
    <name evidence="2" type="ORF">SAMN05660964_02608</name>
</gene>
<proteinExistence type="predicted"/>
<evidence type="ECO:0000259" key="1">
    <source>
        <dbReference type="PROSITE" id="PS50853"/>
    </source>
</evidence>
<dbReference type="SUPFAM" id="SSF49265">
    <property type="entry name" value="Fibronectin type III"/>
    <property type="match status" value="1"/>
</dbReference>
<dbReference type="Pfam" id="PF17957">
    <property type="entry name" value="Big_7"/>
    <property type="match status" value="1"/>
</dbReference>
<accession>A0A1H4EIF6</accession>
<evidence type="ECO:0000313" key="2">
    <source>
        <dbReference type="EMBL" id="SEA84340.1"/>
    </source>
</evidence>
<name>A0A1H4EIF6_9GAMM</name>
<dbReference type="InterPro" id="IPR013783">
    <property type="entry name" value="Ig-like_fold"/>
</dbReference>
<dbReference type="InterPro" id="IPR036116">
    <property type="entry name" value="FN3_sf"/>
</dbReference>
<dbReference type="EMBL" id="FNQP01000015">
    <property type="protein sequence ID" value="SEA84340.1"/>
    <property type="molecule type" value="Genomic_DNA"/>
</dbReference>
<dbReference type="Gene3D" id="2.60.40.1120">
    <property type="entry name" value="Carboxypeptidase-like, regulatory domain"/>
    <property type="match status" value="1"/>
</dbReference>
<dbReference type="STRING" id="525918.SAMN05660964_02608"/>
<feature type="non-terminal residue" evidence="2">
    <location>
        <position position="1"/>
    </location>
</feature>
<sequence length="2037" mass="215737">TDGLLANNVIDNTGYTAGTVCLQLVDASPTVQGNLLTQCAYGLALAGHSHPLVNNGNRIVQNEYGIFNDANYKNTAGEVPFPVVNGNEIHSNRAFNYYLHQWYYYPNFAEVDLNARENWWGTTDEVLIRDKIYDYEDWSSALPNVDFSNYLSSPSTIGGDNEPPVITSISNGAEIRSGKLVVNATDNSGIKSVDFLLDNSILASTALTQERYQTTLDYLSMTQGNHVLKVTVHDAYGNSTSKIINLAIDFLAPESPVIQQPVDESQFSSSDIQVTGTADYKLKALINVDNDTATTPVSIGGENQANTVQLFLDGNTLGEAIAVDTNGVFQKTVNIASPGGALTAKLVTPLGTESDASAAHTVSIGKAGLVISSVTYNGAAFTDNTEISQSGEISITVADAARVSLVLDGDSLATDTNPANGFSFPLHVGTLTDGTHSIVITAYDTFDNVTVLTIPFTLALAAPKAPILTSPEDNLVTNQTQIQVAGTAEPSTTVSILVNGSSKADSIIVSANGTFQTKVPLSEGANSITAITSNRVGQSPASTALTVTLNPAIPKAPTLSLSSTASGEIQLQWTTVSATPEIVGYRLYRSINSFDNLDNAVQLTNENLTSSTYTDLPDTDGDYYYRVVAINAPGTASSPSNQVQATVDTTPPQVLAVHYQTDGAVDQTGGRFGVGKVTVDVDISEAVTATPFFSITPNLGSPIPVSLKKLADTHYSGSFTITSATPSGTAYAVFSATDLSGNRGTQITHGKSIFVDNDAPKVISIKLTPETPIKNDAANPQTVTVVFELDESIKTGIQPSIAWMLSSTGDAKTPINQIQQLQEKQWQASFTLPASAGQAGSETLSFVFNAEDALGNSSSTITTDNAFPIYQDNLPPLEIPQHLAALPQPGGKVVLSWDAVPGASDYQLYRMASGEQELTPLVRSGNVVRHVDQTSQDGDYQYAIASIYTHNGDESVSSVSAVVKVSADSTPPSQPQNLKLELTAQGIIANWDTAPDAGKIHYRLYRSELPQITSVAGMTPVLDNITGLNSIDAAPSQNAHAYTVTAFDEAGNESIPAVSAYLNFALLPVARFSVAQTDGQQPVLTWVHTSPESVNGYKISIISPDVPNPVELDQHLATSYTDSGYTLGERTYDIVAYDANGAASLTRRLTLPSLSVTLNNGMTLDRGLLNRLVFTVQNTGSTPVGAAELEIKIKDHVVKSAAFAVAPGASQPVEVVLPGYADLDPVSALVETIRLKPDETSSVEISHSQEITVTDTALTATLATRTFTRGASGEIQFTLTNSSGAQVELITGVESGKQPSPNITMKLLDQDGNVLSTQAFAQFTGAEVVTLSDGTSIAKIPAGASFTSQWFPVQVPSSSPNTIKAQLEISKLHHDVGKPDAVSLDVNIQARQNVSLTDTSYYGTVKSISPTNSFGESPIEIKGQAINWRTGLPEAVASLKLVLAANGFERIMNITTDASGNFTYPFVPLLGESGQYQVSVIHPDMFERPQQGQFTISKVLFNYNSMDLHMPRLLKKDVPLELTAGNATSLTGLVLEYKAADQPGGVLAQGIKVTIGDLPDLQSGQTMAVPLSIQGGDNASDTGKLVLTLRSAATGSKPLASLTVNYTFSAAEPFLTFEPVHLRTGVVFNSSVSEEIVLENKGLIPLEKLQLNLLTKNGGAVPAWVKLMSAASRDSLAVGAKHTVQLQAEPNNTVVEGVHEFILRATSANFQTVDMLVSIAVTPAGTGSVAFNVSDIYTATRDSEGNLTKGVSNARIKLINEKVSSIENNLTTDNTGEAMFLDMPAGTYQYRISADKHQDKTGQIQIKPGVTVSEKVFLEYQLVTVEWSVNEITLNDRYDITLNATYVTDVPAAVVVVNPASTTLPDLEKGDVYNGEFTITNTGLIRADNLKVAPPNNDQFFDYEVLSGIPKTLEAKQSITVPYRAVMKQSFTPDGSGSGGGCVTYQQCGEVAATSECANGETSNTSSPYCVTHTAGDCDSASSIPPNVGSGGISAWLWDYGGVGGYSYSYEESDNGSGMIQCRGNNGCGGATGNGAD</sequence>
<dbReference type="Proteomes" id="UP000199397">
    <property type="component" value="Unassembled WGS sequence"/>
</dbReference>
<feature type="domain" description="Fibronectin type-III" evidence="1">
    <location>
        <begin position="553"/>
        <end position="652"/>
    </location>
</feature>
<dbReference type="PROSITE" id="PS50853">
    <property type="entry name" value="FN3"/>
    <property type="match status" value="1"/>
</dbReference>
<organism evidence="2 3">
    <name type="scientific">Thiothrix caldifontis</name>
    <dbReference type="NCBI Taxonomy" id="525918"/>
    <lineage>
        <taxon>Bacteria</taxon>
        <taxon>Pseudomonadati</taxon>
        <taxon>Pseudomonadota</taxon>
        <taxon>Gammaproteobacteria</taxon>
        <taxon>Thiotrichales</taxon>
        <taxon>Thiotrichaceae</taxon>
        <taxon>Thiothrix</taxon>
    </lineage>
</organism>
<evidence type="ECO:0000313" key="3">
    <source>
        <dbReference type="Proteomes" id="UP000199397"/>
    </source>
</evidence>
<keyword evidence="3" id="KW-1185">Reference proteome</keyword>
<protein>
    <recommendedName>
        <fullName evidence="1">Fibronectin type-III domain-containing protein</fullName>
    </recommendedName>
</protein>
<dbReference type="InterPro" id="IPR003961">
    <property type="entry name" value="FN3_dom"/>
</dbReference>
<reference evidence="2 3" key="1">
    <citation type="submission" date="2016-10" db="EMBL/GenBank/DDBJ databases">
        <authorList>
            <person name="de Groot N.N."/>
        </authorList>
    </citation>
    <scope>NUCLEOTIDE SEQUENCE [LARGE SCALE GENOMIC DNA]</scope>
    <source>
        <strain evidence="2 3">DSM 21228</strain>
    </source>
</reference>
<dbReference type="Gene3D" id="2.60.40.10">
    <property type="entry name" value="Immunoglobulins"/>
    <property type="match status" value="6"/>
</dbReference>
<dbReference type="CDD" id="cd00063">
    <property type="entry name" value="FN3"/>
    <property type="match status" value="1"/>
</dbReference>
<dbReference type="RefSeq" id="WP_175517937.1">
    <property type="nucleotide sequence ID" value="NZ_FNQP01000015.1"/>
</dbReference>
<dbReference type="SMART" id="SM00060">
    <property type="entry name" value="FN3"/>
    <property type="match status" value="3"/>
</dbReference>
<dbReference type="Pfam" id="PF09136">
    <property type="entry name" value="Glucodextran_B"/>
    <property type="match status" value="1"/>
</dbReference>